<sequence length="300" mass="34190">MNITMVHEAFGQINKDIILPDALETANGLFIQRGFSVSRSYEDALQHFYSTHLTEVDFRNALIEVNSWVQQRTRGKISVLLDKNLSHSTKMMMVNAAYFRSRWKWEFDPRATEPNGYFYLTPRRRVQVPIMSGKMNVAIGHDFSVGASILELPFTPTRVSMFLVLPDNPELHFHFNVTSMKLLIGSMKKRDVNVRLPRFSLDQIPQMTDLLWKLGIQDIFSPTEADLGGIAKGLFVTDVMQRAVLKVDEEGSIASAATVTLVERIGNVDDHYFEANRPFIFMVMDKKTGAVLFMGRMANF</sequence>
<keyword evidence="6" id="KW-1185">Reference proteome</keyword>
<evidence type="ECO:0000256" key="2">
    <source>
        <dbReference type="ARBA" id="ARBA00022900"/>
    </source>
</evidence>
<protein>
    <submittedName>
        <fullName evidence="5">Plasminogen activator inhibitor 2, macrophage</fullName>
    </submittedName>
</protein>
<dbReference type="InterPro" id="IPR042185">
    <property type="entry name" value="Serpin_sf_2"/>
</dbReference>
<dbReference type="PANTHER" id="PTHR11461:SF342">
    <property type="entry name" value="SERINE PROTEASE INHIBITOR 28DC"/>
    <property type="match status" value="1"/>
</dbReference>
<reference evidence="5 6" key="1">
    <citation type="submission" date="2013-11" db="EMBL/GenBank/DDBJ databases">
        <title>Genome sequencing of Stegodyphus mimosarum.</title>
        <authorList>
            <person name="Bechsgaard J."/>
        </authorList>
    </citation>
    <scope>NUCLEOTIDE SEQUENCE [LARGE SCALE GENOMIC DNA]</scope>
</reference>
<dbReference type="EMBL" id="KK120189">
    <property type="protein sequence ID" value="KFM77726.1"/>
    <property type="molecule type" value="Genomic_DNA"/>
</dbReference>
<dbReference type="GO" id="GO:0004867">
    <property type="term" value="F:serine-type endopeptidase inhibitor activity"/>
    <property type="evidence" value="ECO:0007669"/>
    <property type="project" value="UniProtKB-KW"/>
</dbReference>
<name>A0A087UK37_STEMI</name>
<feature type="domain" description="Serpin" evidence="4">
    <location>
        <begin position="1"/>
        <end position="300"/>
    </location>
</feature>
<dbReference type="PANTHER" id="PTHR11461">
    <property type="entry name" value="SERINE PROTEASE INHIBITOR, SERPIN"/>
    <property type="match status" value="1"/>
</dbReference>
<dbReference type="InterPro" id="IPR042178">
    <property type="entry name" value="Serpin_sf_1"/>
</dbReference>
<evidence type="ECO:0000259" key="4">
    <source>
        <dbReference type="SMART" id="SM00093"/>
    </source>
</evidence>
<accession>A0A087UK37</accession>
<dbReference type="STRING" id="407821.A0A087UK37"/>
<dbReference type="Gene3D" id="3.30.497.10">
    <property type="entry name" value="Antithrombin, subunit I, domain 2"/>
    <property type="match status" value="1"/>
</dbReference>
<dbReference type="Proteomes" id="UP000054359">
    <property type="component" value="Unassembled WGS sequence"/>
</dbReference>
<dbReference type="GO" id="GO:0005615">
    <property type="term" value="C:extracellular space"/>
    <property type="evidence" value="ECO:0007669"/>
    <property type="project" value="InterPro"/>
</dbReference>
<dbReference type="Gene3D" id="2.30.39.10">
    <property type="entry name" value="Alpha-1-antitrypsin, domain 1"/>
    <property type="match status" value="1"/>
</dbReference>
<dbReference type="Pfam" id="PF00079">
    <property type="entry name" value="Serpin"/>
    <property type="match status" value="1"/>
</dbReference>
<dbReference type="PROSITE" id="PS00284">
    <property type="entry name" value="SERPIN"/>
    <property type="match status" value="1"/>
</dbReference>
<keyword evidence="2" id="KW-0722">Serine protease inhibitor</keyword>
<evidence type="ECO:0000313" key="6">
    <source>
        <dbReference type="Proteomes" id="UP000054359"/>
    </source>
</evidence>
<gene>
    <name evidence="5" type="ORF">X975_09369</name>
</gene>
<evidence type="ECO:0000313" key="5">
    <source>
        <dbReference type="EMBL" id="KFM77726.1"/>
    </source>
</evidence>
<dbReference type="InterPro" id="IPR023795">
    <property type="entry name" value="Serpin_CS"/>
</dbReference>
<evidence type="ECO:0000256" key="1">
    <source>
        <dbReference type="ARBA" id="ARBA00022690"/>
    </source>
</evidence>
<proteinExistence type="inferred from homology"/>
<dbReference type="SMART" id="SM00093">
    <property type="entry name" value="SERPIN"/>
    <property type="match status" value="1"/>
</dbReference>
<dbReference type="SUPFAM" id="SSF56574">
    <property type="entry name" value="Serpins"/>
    <property type="match status" value="1"/>
</dbReference>
<dbReference type="InterPro" id="IPR036186">
    <property type="entry name" value="Serpin_sf"/>
</dbReference>
<dbReference type="CDD" id="cd00172">
    <property type="entry name" value="serpin"/>
    <property type="match status" value="1"/>
</dbReference>
<dbReference type="InterPro" id="IPR023796">
    <property type="entry name" value="Serpin_dom"/>
</dbReference>
<dbReference type="OMA" id="LEIPMMA"/>
<evidence type="ECO:0000256" key="3">
    <source>
        <dbReference type="RuleBase" id="RU000411"/>
    </source>
</evidence>
<feature type="non-terminal residue" evidence="5">
    <location>
        <position position="300"/>
    </location>
</feature>
<keyword evidence="1" id="KW-0646">Protease inhibitor</keyword>
<dbReference type="InterPro" id="IPR000215">
    <property type="entry name" value="Serpin_fam"/>
</dbReference>
<organism evidence="5 6">
    <name type="scientific">Stegodyphus mimosarum</name>
    <name type="common">African social velvet spider</name>
    <dbReference type="NCBI Taxonomy" id="407821"/>
    <lineage>
        <taxon>Eukaryota</taxon>
        <taxon>Metazoa</taxon>
        <taxon>Ecdysozoa</taxon>
        <taxon>Arthropoda</taxon>
        <taxon>Chelicerata</taxon>
        <taxon>Arachnida</taxon>
        <taxon>Araneae</taxon>
        <taxon>Araneomorphae</taxon>
        <taxon>Entelegynae</taxon>
        <taxon>Eresoidea</taxon>
        <taxon>Eresidae</taxon>
        <taxon>Stegodyphus</taxon>
    </lineage>
</organism>
<dbReference type="AlphaFoldDB" id="A0A087UK37"/>
<comment type="similarity">
    <text evidence="3">Belongs to the serpin family.</text>
</comment>
<dbReference type="OrthoDB" id="9518664at2759"/>